<evidence type="ECO:0000313" key="5">
    <source>
        <dbReference type="Proteomes" id="UP000633365"/>
    </source>
</evidence>
<dbReference type="InterPro" id="IPR018356">
    <property type="entry name" value="Tscrpt_reg_HTH_DeoR_CS"/>
</dbReference>
<gene>
    <name evidence="4" type="primary">spoIIID</name>
    <name evidence="4" type="ORF">JKK62_10950</name>
</gene>
<evidence type="ECO:0000256" key="1">
    <source>
        <dbReference type="ARBA" id="ARBA00023015"/>
    </source>
</evidence>
<dbReference type="GO" id="GO:0003677">
    <property type="term" value="F:DNA binding"/>
    <property type="evidence" value="ECO:0007669"/>
    <property type="project" value="UniProtKB-KW"/>
</dbReference>
<name>A0A935C5P9_9FIRM</name>
<dbReference type="GO" id="GO:0003700">
    <property type="term" value="F:DNA-binding transcription factor activity"/>
    <property type="evidence" value="ECO:0007669"/>
    <property type="project" value="InterPro"/>
</dbReference>
<reference evidence="4" key="1">
    <citation type="submission" date="2021-01" db="EMBL/GenBank/DDBJ databases">
        <title>Genome public.</title>
        <authorList>
            <person name="Liu C."/>
            <person name="Sun Q."/>
        </authorList>
    </citation>
    <scope>NUCLEOTIDE SEQUENCE</scope>
    <source>
        <strain evidence="4">M6</strain>
    </source>
</reference>
<comment type="caution">
    <text evidence="4">The sequence shown here is derived from an EMBL/GenBank/DDBJ whole genome shotgun (WGS) entry which is preliminary data.</text>
</comment>
<dbReference type="NCBIfam" id="TIGR02844">
    <property type="entry name" value="spore_III_D"/>
    <property type="match status" value="1"/>
</dbReference>
<evidence type="ECO:0000256" key="2">
    <source>
        <dbReference type="ARBA" id="ARBA00023125"/>
    </source>
</evidence>
<dbReference type="AlphaFoldDB" id="A0A935C5P9"/>
<keyword evidence="5" id="KW-1185">Reference proteome</keyword>
<sequence length="87" mass="9992">MKGILEDRAIRLGEYIIEHQSTVRDTAAVFGVSKSTVHKDITTLLPKLNSGLYKEVRAVLDVNKEERHLRGGEATKHKYEMLKRMRN</sequence>
<evidence type="ECO:0000256" key="3">
    <source>
        <dbReference type="ARBA" id="ARBA00023163"/>
    </source>
</evidence>
<keyword evidence="3" id="KW-0804">Transcription</keyword>
<accession>A0A935C5P9</accession>
<dbReference type="EMBL" id="JAEQMG010000117">
    <property type="protein sequence ID" value="MBK6089148.1"/>
    <property type="molecule type" value="Genomic_DNA"/>
</dbReference>
<keyword evidence="1" id="KW-0805">Transcription regulation</keyword>
<dbReference type="PROSITE" id="PS00894">
    <property type="entry name" value="HTH_DEOR_1"/>
    <property type="match status" value="1"/>
</dbReference>
<dbReference type="Proteomes" id="UP000633365">
    <property type="component" value="Unassembled WGS sequence"/>
</dbReference>
<organism evidence="4 5">
    <name type="scientific">Ruminococcus difficilis</name>
    <dbReference type="NCBI Taxonomy" id="2763069"/>
    <lineage>
        <taxon>Bacteria</taxon>
        <taxon>Bacillati</taxon>
        <taxon>Bacillota</taxon>
        <taxon>Clostridia</taxon>
        <taxon>Eubacteriales</taxon>
        <taxon>Oscillospiraceae</taxon>
        <taxon>Ruminococcus</taxon>
    </lineage>
</organism>
<dbReference type="RefSeq" id="WP_201427941.1">
    <property type="nucleotide sequence ID" value="NZ_JAEQMG010000117.1"/>
</dbReference>
<dbReference type="InterPro" id="IPR014208">
    <property type="entry name" value="Spore_III_D"/>
</dbReference>
<protein>
    <submittedName>
        <fullName evidence="4">Sporulation transcriptional regulator SpoIIID</fullName>
    </submittedName>
</protein>
<evidence type="ECO:0000313" key="4">
    <source>
        <dbReference type="EMBL" id="MBK6089148.1"/>
    </source>
</evidence>
<proteinExistence type="predicted"/>
<keyword evidence="2" id="KW-0238">DNA-binding</keyword>
<dbReference type="Pfam" id="PF12116">
    <property type="entry name" value="SpoIIID"/>
    <property type="match status" value="1"/>
</dbReference>